<dbReference type="AlphaFoldDB" id="A0A8S1RIE3"/>
<accession>A0A8S1RIE3</accession>
<organism evidence="2 3">
    <name type="scientific">Paramecium sonneborni</name>
    <dbReference type="NCBI Taxonomy" id="65129"/>
    <lineage>
        <taxon>Eukaryota</taxon>
        <taxon>Sar</taxon>
        <taxon>Alveolata</taxon>
        <taxon>Ciliophora</taxon>
        <taxon>Intramacronucleata</taxon>
        <taxon>Oligohymenophorea</taxon>
        <taxon>Peniculida</taxon>
        <taxon>Parameciidae</taxon>
        <taxon>Paramecium</taxon>
    </lineage>
</organism>
<dbReference type="EMBL" id="CAJJDN010000182">
    <property type="protein sequence ID" value="CAD8128036.1"/>
    <property type="molecule type" value="Genomic_DNA"/>
</dbReference>
<dbReference type="OrthoDB" id="300663at2759"/>
<keyword evidence="1" id="KW-1133">Transmembrane helix</keyword>
<feature type="transmembrane region" description="Helical" evidence="1">
    <location>
        <begin position="189"/>
        <end position="205"/>
    </location>
</feature>
<feature type="transmembrane region" description="Helical" evidence="1">
    <location>
        <begin position="240"/>
        <end position="261"/>
    </location>
</feature>
<evidence type="ECO:0008006" key="4">
    <source>
        <dbReference type="Google" id="ProtNLM"/>
    </source>
</evidence>
<reference evidence="2" key="1">
    <citation type="submission" date="2021-01" db="EMBL/GenBank/DDBJ databases">
        <authorList>
            <consortium name="Genoscope - CEA"/>
            <person name="William W."/>
        </authorList>
    </citation>
    <scope>NUCLEOTIDE SEQUENCE</scope>
</reference>
<sequence>MYYQIAQLSYSSFLFMIQVLFVCIIRRRNRSQNQVFSEPPQLSQFAPALKRKESTRKSSVIISSTIRKSVQQYRNSTIKVEGGEDPPSLSMGMNSNHYIKAIMKEQKLQRKKSIKIESPNSTILQVQFPQNKSQTENPESQRDPFQELIGDQKPQLDKIDIMIFIVYYVERIGFELGLILLLWNFDVNYYIFIPISLFVGVVMRIQEKFGYRMIQMIVLVLIHGLLILETYLIISDEYVTFCYLIVLGIETVFSIISYILLKKCK</sequence>
<protein>
    <recommendedName>
        <fullName evidence="4">Transmembrane protein</fullName>
    </recommendedName>
</protein>
<evidence type="ECO:0000256" key="1">
    <source>
        <dbReference type="SAM" id="Phobius"/>
    </source>
</evidence>
<proteinExistence type="predicted"/>
<dbReference type="Proteomes" id="UP000692954">
    <property type="component" value="Unassembled WGS sequence"/>
</dbReference>
<feature type="transmembrane region" description="Helical" evidence="1">
    <location>
        <begin position="161"/>
        <end position="183"/>
    </location>
</feature>
<comment type="caution">
    <text evidence="2">The sequence shown here is derived from an EMBL/GenBank/DDBJ whole genome shotgun (WGS) entry which is preliminary data.</text>
</comment>
<evidence type="ECO:0000313" key="2">
    <source>
        <dbReference type="EMBL" id="CAD8128036.1"/>
    </source>
</evidence>
<evidence type="ECO:0000313" key="3">
    <source>
        <dbReference type="Proteomes" id="UP000692954"/>
    </source>
</evidence>
<keyword evidence="1" id="KW-0472">Membrane</keyword>
<feature type="transmembrane region" description="Helical" evidence="1">
    <location>
        <begin position="6"/>
        <end position="25"/>
    </location>
</feature>
<keyword evidence="1" id="KW-0812">Transmembrane</keyword>
<gene>
    <name evidence="2" type="ORF">PSON_ATCC_30995.1.T1820061</name>
</gene>
<name>A0A8S1RIE3_9CILI</name>
<keyword evidence="3" id="KW-1185">Reference proteome</keyword>
<feature type="transmembrane region" description="Helical" evidence="1">
    <location>
        <begin position="217"/>
        <end position="234"/>
    </location>
</feature>